<gene>
    <name evidence="24" type="primary">OMA1</name>
</gene>
<keyword evidence="8" id="KW-0378">Hydrolase</keyword>
<reference evidence="24" key="3">
    <citation type="submission" date="2025-09" db="UniProtKB">
        <authorList>
            <consortium name="Ensembl"/>
        </authorList>
    </citation>
    <scope>IDENTIFICATION</scope>
</reference>
<evidence type="ECO:0000256" key="16">
    <source>
        <dbReference type="ARBA" id="ARBA00023136"/>
    </source>
</evidence>
<dbReference type="Proteomes" id="UP000694554">
    <property type="component" value="Chromosome 1"/>
</dbReference>
<dbReference type="GO" id="GO:0046872">
    <property type="term" value="F:metal ion binding"/>
    <property type="evidence" value="ECO:0007669"/>
    <property type="project" value="UniProtKB-KW"/>
</dbReference>
<dbReference type="GO" id="GO:0006515">
    <property type="term" value="P:protein quality control for misfolded or incompletely synthesized proteins"/>
    <property type="evidence" value="ECO:0007669"/>
    <property type="project" value="TreeGrafter"/>
</dbReference>
<keyword evidence="12 22" id="KW-1133">Transmembrane helix</keyword>
<evidence type="ECO:0000256" key="18">
    <source>
        <dbReference type="ARBA" id="ARBA00023157"/>
    </source>
</evidence>
<comment type="similarity">
    <text evidence="19">Belongs to the peptidase M48 family.</text>
</comment>
<dbReference type="InterPro" id="IPR001915">
    <property type="entry name" value="Peptidase_M48"/>
</dbReference>
<keyword evidence="15" id="KW-0496">Mitochondrion</keyword>
<dbReference type="PANTHER" id="PTHR22726">
    <property type="entry name" value="METALLOENDOPEPTIDASE OMA1"/>
    <property type="match status" value="1"/>
</dbReference>
<dbReference type="Ensembl" id="ENSPSNT00000002616.1">
    <property type="protein sequence ID" value="ENSPSNP00000002252.1"/>
    <property type="gene ID" value="ENSPSNG00000001743.1"/>
</dbReference>
<keyword evidence="5 22" id="KW-0812">Transmembrane</keyword>
<comment type="subunit">
    <text evidence="3">Homooligomer.</text>
</comment>
<evidence type="ECO:0000256" key="7">
    <source>
        <dbReference type="ARBA" id="ARBA00022792"/>
    </source>
</evidence>
<keyword evidence="13" id="KW-0482">Metalloprotease</keyword>
<evidence type="ECO:0000256" key="20">
    <source>
        <dbReference type="ARBA" id="ARBA00040360"/>
    </source>
</evidence>
<evidence type="ECO:0000256" key="2">
    <source>
        <dbReference type="ARBA" id="ARBA00004434"/>
    </source>
</evidence>
<dbReference type="PANTHER" id="PTHR22726:SF1">
    <property type="entry name" value="METALLOENDOPEPTIDASE OMA1, MITOCHONDRIAL"/>
    <property type="match status" value="1"/>
</dbReference>
<evidence type="ECO:0000256" key="13">
    <source>
        <dbReference type="ARBA" id="ARBA00023049"/>
    </source>
</evidence>
<evidence type="ECO:0000256" key="14">
    <source>
        <dbReference type="ARBA" id="ARBA00023121"/>
    </source>
</evidence>
<evidence type="ECO:0000256" key="1">
    <source>
        <dbReference type="ARBA" id="ARBA00001947"/>
    </source>
</evidence>
<name>A0A8C9B6E2_PHOSS</name>
<dbReference type="GO" id="GO:0008289">
    <property type="term" value="F:lipid binding"/>
    <property type="evidence" value="ECO:0007669"/>
    <property type="project" value="UniProtKB-KW"/>
</dbReference>
<evidence type="ECO:0000256" key="6">
    <source>
        <dbReference type="ARBA" id="ARBA00022723"/>
    </source>
</evidence>
<evidence type="ECO:0000313" key="25">
    <source>
        <dbReference type="Proteomes" id="UP000694554"/>
    </source>
</evidence>
<accession>A0A8C9B6E2</accession>
<dbReference type="AlphaFoldDB" id="A0A8C9B6E2"/>
<dbReference type="GeneTree" id="ENSGT00390000007027"/>
<evidence type="ECO:0000256" key="3">
    <source>
        <dbReference type="ARBA" id="ARBA00011182"/>
    </source>
</evidence>
<sequence>MSFICGLQFAARNCVFFRFNLLTSWRKCNTQAVTSLDRHQVKINSIVNKPLGLGVNQGDRWTFLPENFHFCRTFNNKRTGCLLSIRSKETWMITQKCTVWNNSFSRQLLMKDVLVVPALSVVHRLNCLPTRDIRSFHTSPRFQAAPVPLLLMILKPVQKLLAIIVGRGIRKWWQALPPNKKELFKESVRKNKWKLFLGLSSFGLLFVVFYFTHLEVSPVTGRSKLLLLGKEHFRLLSELEYEAWMEEFKNDMLTEKDTRYMAVKEVVHHLIECNKDIPGISEINWVIHVVDSPDINAFVLPNGQVFIFTGLLNSVTDIHQLSFLLGHEIAHAVLEHAAEKASLVHFLDFLGLIFLTMIWAICPRDSLALLGQWIQSKLQEACVDVRASSVFWQQMEFAESLHGLPKLPEWLSTHPSHGNRAEHLDRLIPQALKIREICNCPPLSGPDPRLLFKLSMKNFLEEAEKEDLNITVKPKMDTLPIQNEKQIALTCIVEKRTGS</sequence>
<dbReference type="Gene3D" id="3.30.2010.10">
    <property type="entry name" value="Metalloproteases ('zincins'), catalytic domain"/>
    <property type="match status" value="1"/>
</dbReference>
<evidence type="ECO:0000256" key="9">
    <source>
        <dbReference type="ARBA" id="ARBA00022813"/>
    </source>
</evidence>
<proteinExistence type="inferred from homology"/>
<evidence type="ECO:0000256" key="22">
    <source>
        <dbReference type="SAM" id="Phobius"/>
    </source>
</evidence>
<feature type="transmembrane region" description="Helical" evidence="22">
    <location>
        <begin position="195"/>
        <end position="213"/>
    </location>
</feature>
<keyword evidence="10" id="KW-0862">Zinc</keyword>
<keyword evidence="16 22" id="KW-0472">Membrane</keyword>
<evidence type="ECO:0000256" key="11">
    <source>
        <dbReference type="ARBA" id="ARBA00022946"/>
    </source>
</evidence>
<dbReference type="GO" id="GO:0034982">
    <property type="term" value="P:mitochondrial protein processing"/>
    <property type="evidence" value="ECO:0007669"/>
    <property type="project" value="TreeGrafter"/>
</dbReference>
<evidence type="ECO:0000256" key="15">
    <source>
        <dbReference type="ARBA" id="ARBA00023128"/>
    </source>
</evidence>
<keyword evidence="4" id="KW-0645">Protease</keyword>
<evidence type="ECO:0000256" key="10">
    <source>
        <dbReference type="ARBA" id="ARBA00022833"/>
    </source>
</evidence>
<reference evidence="24" key="2">
    <citation type="submission" date="2025-08" db="UniProtKB">
        <authorList>
            <consortium name="Ensembl"/>
        </authorList>
    </citation>
    <scope>IDENTIFICATION</scope>
</reference>
<keyword evidence="17" id="KW-0865">Zymogen</keyword>
<dbReference type="InterPro" id="IPR051156">
    <property type="entry name" value="Mito/Outer_Membr_Metalloprot"/>
</dbReference>
<dbReference type="CDD" id="cd07331">
    <property type="entry name" value="M48C_Oma1_like"/>
    <property type="match status" value="1"/>
</dbReference>
<dbReference type="GO" id="GO:0005743">
    <property type="term" value="C:mitochondrial inner membrane"/>
    <property type="evidence" value="ECO:0007669"/>
    <property type="project" value="UniProtKB-SubCell"/>
</dbReference>
<dbReference type="FunFam" id="3.30.2010.10:FF:000009">
    <property type="entry name" value="metalloendopeptidase OMA1, mitochondrial isoform X1"/>
    <property type="match status" value="1"/>
</dbReference>
<evidence type="ECO:0000256" key="4">
    <source>
        <dbReference type="ARBA" id="ARBA00022670"/>
    </source>
</evidence>
<protein>
    <recommendedName>
        <fullName evidence="20">Metalloendopeptidase OMA1, mitochondrial</fullName>
    </recommendedName>
    <alternativeName>
        <fullName evidence="21">Overlapping with the m-AAA protease 1 homolog</fullName>
    </alternativeName>
</protein>
<evidence type="ECO:0000256" key="17">
    <source>
        <dbReference type="ARBA" id="ARBA00023145"/>
    </source>
</evidence>
<keyword evidence="9" id="KW-0068">Autocatalytic cleavage</keyword>
<keyword evidence="25" id="KW-1185">Reference proteome</keyword>
<evidence type="ECO:0000256" key="19">
    <source>
        <dbReference type="ARBA" id="ARBA00038233"/>
    </source>
</evidence>
<evidence type="ECO:0000256" key="12">
    <source>
        <dbReference type="ARBA" id="ARBA00022989"/>
    </source>
</evidence>
<keyword evidence="18" id="KW-1015">Disulfide bond</keyword>
<dbReference type="Pfam" id="PF01435">
    <property type="entry name" value="Peptidase_M48"/>
    <property type="match status" value="1"/>
</dbReference>
<keyword evidence="6" id="KW-0479">Metal-binding</keyword>
<evidence type="ECO:0000313" key="24">
    <source>
        <dbReference type="Ensembl" id="ENSPSNP00000002252.1"/>
    </source>
</evidence>
<keyword evidence="7" id="KW-0999">Mitochondrion inner membrane</keyword>
<organism evidence="24 25">
    <name type="scientific">Phocoena sinus</name>
    <name type="common">Vaquita</name>
    <dbReference type="NCBI Taxonomy" id="42100"/>
    <lineage>
        <taxon>Eukaryota</taxon>
        <taxon>Metazoa</taxon>
        <taxon>Chordata</taxon>
        <taxon>Craniata</taxon>
        <taxon>Vertebrata</taxon>
        <taxon>Euteleostomi</taxon>
        <taxon>Mammalia</taxon>
        <taxon>Eutheria</taxon>
        <taxon>Laurasiatheria</taxon>
        <taxon>Artiodactyla</taxon>
        <taxon>Whippomorpha</taxon>
        <taxon>Cetacea</taxon>
        <taxon>Odontoceti</taxon>
        <taxon>Phocoenidae</taxon>
        <taxon>Phocoena</taxon>
    </lineage>
</organism>
<feature type="domain" description="Peptidase M48" evidence="23">
    <location>
        <begin position="262"/>
        <end position="354"/>
    </location>
</feature>
<keyword evidence="11" id="KW-0809">Transit peptide</keyword>
<keyword evidence="14" id="KW-0446">Lipid-binding</keyword>
<evidence type="ECO:0000256" key="5">
    <source>
        <dbReference type="ARBA" id="ARBA00022692"/>
    </source>
</evidence>
<reference evidence="24" key="1">
    <citation type="submission" date="2019-08" db="EMBL/GenBank/DDBJ databases">
        <title>Phocoena sinus (Vaquita) genome, mPhoSin1, primary haplotype.</title>
        <authorList>
            <person name="Morin P."/>
            <person name="Mountcastle J."/>
            <person name="Fungtammasan C."/>
            <person name="Rhie A."/>
            <person name="Rojas-Bracho L."/>
            <person name="Smith C.R."/>
            <person name="Taylor B.L."/>
            <person name="Gulland F.M.D."/>
            <person name="Musser W."/>
            <person name="Houck M."/>
            <person name="Haase B."/>
            <person name="Paez S."/>
            <person name="Howe K."/>
            <person name="Torrance J."/>
            <person name="Formenti G."/>
            <person name="Phillippy A."/>
            <person name="Ryder O."/>
            <person name="Jarvis E.D."/>
            <person name="Fedrigo O."/>
        </authorList>
    </citation>
    <scope>NUCLEOTIDE SEQUENCE [LARGE SCALE GENOMIC DNA]</scope>
</reference>
<evidence type="ECO:0000256" key="8">
    <source>
        <dbReference type="ARBA" id="ARBA00022801"/>
    </source>
</evidence>
<comment type="cofactor">
    <cofactor evidence="1">
        <name>Zn(2+)</name>
        <dbReference type="ChEBI" id="CHEBI:29105"/>
    </cofactor>
</comment>
<evidence type="ECO:0000259" key="23">
    <source>
        <dbReference type="Pfam" id="PF01435"/>
    </source>
</evidence>
<evidence type="ECO:0000256" key="21">
    <source>
        <dbReference type="ARBA" id="ARBA00042978"/>
    </source>
</evidence>
<dbReference type="GO" id="GO:0004222">
    <property type="term" value="F:metalloendopeptidase activity"/>
    <property type="evidence" value="ECO:0007669"/>
    <property type="project" value="InterPro"/>
</dbReference>
<comment type="subcellular location">
    <subcellularLocation>
        <location evidence="2">Mitochondrion inner membrane</location>
        <topology evidence="2">Single-pass membrane protein</topology>
    </subcellularLocation>
</comment>